<reference evidence="3" key="1">
    <citation type="submission" date="2017-02" db="EMBL/GenBank/DDBJ databases">
        <authorList>
            <person name="Daims H."/>
        </authorList>
    </citation>
    <scope>NUCLEOTIDE SEQUENCE [LARGE SCALE GENOMIC DNA]</scope>
</reference>
<keyword evidence="3" id="KW-1185">Reference proteome</keyword>
<evidence type="ECO:0000256" key="1">
    <source>
        <dbReference type="SAM" id="SignalP"/>
    </source>
</evidence>
<accession>A0A1R4GZH9</accession>
<keyword evidence="1" id="KW-0732">Signal</keyword>
<gene>
    <name evidence="2" type="ORF">CRENPOLYSF2_1130026</name>
</gene>
<dbReference type="EMBL" id="FUKJ01000017">
    <property type="protein sequence ID" value="SJM89355.1"/>
    <property type="molecule type" value="Genomic_DNA"/>
</dbReference>
<sequence>MNTSYQSIAALILFAVMTATSSAESVQKPETMPMKGMGMGMHHGMGGMGGMMAGMTEEQKDQHMRSMQEHMLAMHDLSNQILAEKEPAKKELLKTQQLQLMKAHHAQMMESHHNMKGAAAPATPAAPAKK</sequence>
<proteinExistence type="predicted"/>
<evidence type="ECO:0000313" key="2">
    <source>
        <dbReference type="EMBL" id="SJM89355.1"/>
    </source>
</evidence>
<feature type="signal peptide" evidence="1">
    <location>
        <begin position="1"/>
        <end position="25"/>
    </location>
</feature>
<organism evidence="2 3">
    <name type="scientific">Crenothrix polyspora</name>
    <dbReference type="NCBI Taxonomy" id="360316"/>
    <lineage>
        <taxon>Bacteria</taxon>
        <taxon>Pseudomonadati</taxon>
        <taxon>Pseudomonadota</taxon>
        <taxon>Gammaproteobacteria</taxon>
        <taxon>Methylococcales</taxon>
        <taxon>Crenotrichaceae</taxon>
        <taxon>Crenothrix</taxon>
    </lineage>
</organism>
<dbReference type="Proteomes" id="UP000195442">
    <property type="component" value="Unassembled WGS sequence"/>
</dbReference>
<evidence type="ECO:0000313" key="3">
    <source>
        <dbReference type="Proteomes" id="UP000195442"/>
    </source>
</evidence>
<dbReference type="AlphaFoldDB" id="A0A1R4GZH9"/>
<name>A0A1R4GZH9_9GAMM</name>
<protein>
    <submittedName>
        <fullName evidence="2">Uncharacterized protein</fullName>
    </submittedName>
</protein>
<dbReference type="RefSeq" id="WP_256969424.1">
    <property type="nucleotide sequence ID" value="NZ_FUKJ01000017.1"/>
</dbReference>
<feature type="chain" id="PRO_5012481308" evidence="1">
    <location>
        <begin position="26"/>
        <end position="130"/>
    </location>
</feature>